<organism evidence="1 2">
    <name type="scientific">Candidatus Thiomargarita nelsonii</name>
    <dbReference type="NCBI Taxonomy" id="1003181"/>
    <lineage>
        <taxon>Bacteria</taxon>
        <taxon>Pseudomonadati</taxon>
        <taxon>Pseudomonadota</taxon>
        <taxon>Gammaproteobacteria</taxon>
        <taxon>Thiotrichales</taxon>
        <taxon>Thiotrichaceae</taxon>
        <taxon>Thiomargarita</taxon>
    </lineage>
</organism>
<protein>
    <submittedName>
        <fullName evidence="1">Uncharacterized protein</fullName>
    </submittedName>
</protein>
<dbReference type="Proteomes" id="UP000030428">
    <property type="component" value="Unassembled WGS sequence"/>
</dbReference>
<keyword evidence="2" id="KW-1185">Reference proteome</keyword>
<dbReference type="InterPro" id="IPR010994">
    <property type="entry name" value="RuvA_2-like"/>
</dbReference>
<dbReference type="InterPro" id="IPR051675">
    <property type="entry name" value="Endo/Exo/Phosphatase_dom_1"/>
</dbReference>
<dbReference type="SUPFAM" id="SSF47781">
    <property type="entry name" value="RuvA domain 2-like"/>
    <property type="match status" value="1"/>
</dbReference>
<evidence type="ECO:0000313" key="1">
    <source>
        <dbReference type="EMBL" id="KHD09049.1"/>
    </source>
</evidence>
<dbReference type="PANTHER" id="PTHR21180">
    <property type="entry name" value="ENDONUCLEASE/EXONUCLEASE/PHOSPHATASE FAMILY DOMAIN-CONTAINING PROTEIN 1"/>
    <property type="match status" value="1"/>
</dbReference>
<dbReference type="EMBL" id="JSZA02000004">
    <property type="protein sequence ID" value="KHD09049.1"/>
    <property type="molecule type" value="Genomic_DNA"/>
</dbReference>
<reference evidence="1 2" key="1">
    <citation type="journal article" date="2016" name="Front. Microbiol.">
        <title>Single-Cell (Meta-)Genomics of a Dimorphic Candidatus Thiomargarita nelsonii Reveals Genomic Plasticity.</title>
        <authorList>
            <person name="Flood B.E."/>
            <person name="Fliss P."/>
            <person name="Jones D.S."/>
            <person name="Dick G.J."/>
            <person name="Jain S."/>
            <person name="Kaster A.K."/>
            <person name="Winkel M."/>
            <person name="Mussmann M."/>
            <person name="Bailey J."/>
        </authorList>
    </citation>
    <scope>NUCLEOTIDE SEQUENCE [LARGE SCALE GENOMIC DNA]</scope>
    <source>
        <strain evidence="1">Hydrate Ridge</strain>
    </source>
</reference>
<evidence type="ECO:0000313" key="2">
    <source>
        <dbReference type="Proteomes" id="UP000030428"/>
    </source>
</evidence>
<dbReference type="PANTHER" id="PTHR21180:SF32">
    <property type="entry name" value="ENDONUCLEASE_EXONUCLEASE_PHOSPHATASE FAMILY DOMAIN-CONTAINING PROTEIN 1"/>
    <property type="match status" value="1"/>
</dbReference>
<dbReference type="Pfam" id="PF12836">
    <property type="entry name" value="HHH_3"/>
    <property type="match status" value="1"/>
</dbReference>
<comment type="caution">
    <text evidence="1">The sequence shown here is derived from an EMBL/GenBank/DDBJ whole genome shotgun (WGS) entry which is preliminary data.</text>
</comment>
<dbReference type="AlphaFoldDB" id="A0A0A6PFK7"/>
<proteinExistence type="predicted"/>
<dbReference type="GO" id="GO:0015627">
    <property type="term" value="C:type II protein secretion system complex"/>
    <property type="evidence" value="ECO:0007669"/>
    <property type="project" value="TreeGrafter"/>
</dbReference>
<dbReference type="Gene3D" id="1.10.150.280">
    <property type="entry name" value="AF1531-like domain"/>
    <property type="match status" value="1"/>
</dbReference>
<name>A0A0A6PFK7_9GAMM</name>
<sequence length="100" mass="11099">MSIHRLPLLLFFVLSLLIVPISAEMEQIDINTADAWSLARVLYGVGPKKAAAIVEFREKNGPFKSVSDLDNVYGIGPKTIEKNQDKIIVSVPEESSEEKE</sequence>
<gene>
    <name evidence="1" type="ORF">PN36_01510</name>
</gene>
<dbReference type="GO" id="GO:0015628">
    <property type="term" value="P:protein secretion by the type II secretion system"/>
    <property type="evidence" value="ECO:0007669"/>
    <property type="project" value="TreeGrafter"/>
</dbReference>
<dbReference type="InterPro" id="IPR004509">
    <property type="entry name" value="Competence_ComEA_HhH"/>
</dbReference>
<dbReference type="NCBIfam" id="TIGR00426">
    <property type="entry name" value="competence protein ComEA helix-hairpin-helix repeat region"/>
    <property type="match status" value="1"/>
</dbReference>
<accession>A0A0A6PFK7</accession>